<keyword evidence="1" id="KW-0732">Signal</keyword>
<gene>
    <name evidence="2" type="ORF">I79_002224</name>
</gene>
<evidence type="ECO:0000313" key="2">
    <source>
        <dbReference type="EMBL" id="EGV93233.1"/>
    </source>
</evidence>
<dbReference type="Proteomes" id="UP000001075">
    <property type="component" value="Unassembled WGS sequence"/>
</dbReference>
<dbReference type="EMBL" id="JH000054">
    <property type="protein sequence ID" value="EGV93233.1"/>
    <property type="molecule type" value="Genomic_DNA"/>
</dbReference>
<proteinExistence type="predicted"/>
<name>G3GWU1_CRIGR</name>
<dbReference type="InParanoid" id="G3GWU1"/>
<feature type="signal peptide" evidence="1">
    <location>
        <begin position="1"/>
        <end position="21"/>
    </location>
</feature>
<reference evidence="3" key="1">
    <citation type="journal article" date="2011" name="Nat. Biotechnol.">
        <title>The genomic sequence of the Chinese hamster ovary (CHO)-K1 cell line.</title>
        <authorList>
            <person name="Xu X."/>
            <person name="Nagarajan H."/>
            <person name="Lewis N.E."/>
            <person name="Pan S."/>
            <person name="Cai Z."/>
            <person name="Liu X."/>
            <person name="Chen W."/>
            <person name="Xie M."/>
            <person name="Wang W."/>
            <person name="Hammond S."/>
            <person name="Andersen M.R."/>
            <person name="Neff N."/>
            <person name="Passarelli B."/>
            <person name="Koh W."/>
            <person name="Fan H.C."/>
            <person name="Wang J."/>
            <person name="Gui Y."/>
            <person name="Lee K.H."/>
            <person name="Betenbaugh M.J."/>
            <person name="Quake S.R."/>
            <person name="Famili I."/>
            <person name="Palsson B.O."/>
            <person name="Wang J."/>
        </authorList>
    </citation>
    <scope>NUCLEOTIDE SEQUENCE [LARGE SCALE GENOMIC DNA]</scope>
    <source>
        <strain evidence="3">CHO K1 cell line</strain>
    </source>
</reference>
<evidence type="ECO:0000313" key="3">
    <source>
        <dbReference type="Proteomes" id="UP000001075"/>
    </source>
</evidence>
<sequence>MMPWNVATVWITLMKRCHWEAAQPCSSKCCFGGVNAHVYFEPGSTDPLTMPYYSCCIAGGADAGLIISLMDVGVDWMLCPAYRLHPDEPRELAGPLHGGAAATVPLP</sequence>
<feature type="chain" id="PRO_5003443826" evidence="1">
    <location>
        <begin position="22"/>
        <end position="107"/>
    </location>
</feature>
<organism evidence="2 3">
    <name type="scientific">Cricetulus griseus</name>
    <name type="common">Chinese hamster</name>
    <name type="synonym">Cricetulus barabensis griseus</name>
    <dbReference type="NCBI Taxonomy" id="10029"/>
    <lineage>
        <taxon>Eukaryota</taxon>
        <taxon>Metazoa</taxon>
        <taxon>Chordata</taxon>
        <taxon>Craniata</taxon>
        <taxon>Vertebrata</taxon>
        <taxon>Euteleostomi</taxon>
        <taxon>Mammalia</taxon>
        <taxon>Eutheria</taxon>
        <taxon>Euarchontoglires</taxon>
        <taxon>Glires</taxon>
        <taxon>Rodentia</taxon>
        <taxon>Myomorpha</taxon>
        <taxon>Muroidea</taxon>
        <taxon>Cricetidae</taxon>
        <taxon>Cricetinae</taxon>
        <taxon>Cricetulus</taxon>
    </lineage>
</organism>
<evidence type="ECO:0000256" key="1">
    <source>
        <dbReference type="SAM" id="SignalP"/>
    </source>
</evidence>
<dbReference type="AlphaFoldDB" id="G3GWU1"/>
<protein>
    <submittedName>
        <fullName evidence="2">Uncharacterized protein</fullName>
    </submittedName>
</protein>
<accession>G3GWU1</accession>